<dbReference type="AlphaFoldDB" id="A0A166BIA2"/>
<name>A0A166BIA2_9AGAM</name>
<organism evidence="1">
    <name type="scientific">Athelia psychrophila</name>
    <dbReference type="NCBI Taxonomy" id="1759441"/>
    <lineage>
        <taxon>Eukaryota</taxon>
        <taxon>Fungi</taxon>
        <taxon>Dikarya</taxon>
        <taxon>Basidiomycota</taxon>
        <taxon>Agaricomycotina</taxon>
        <taxon>Agaricomycetes</taxon>
        <taxon>Agaricomycetidae</taxon>
        <taxon>Atheliales</taxon>
        <taxon>Atheliaceae</taxon>
        <taxon>Athelia</taxon>
    </lineage>
</organism>
<gene>
    <name evidence="1" type="ORF">FIBSPDRAFT_870045</name>
</gene>
<evidence type="ECO:0000313" key="1">
    <source>
        <dbReference type="EMBL" id="KZP12670.1"/>
    </source>
</evidence>
<dbReference type="EMBL" id="KV417644">
    <property type="protein sequence ID" value="KZP12670.1"/>
    <property type="molecule type" value="Genomic_DNA"/>
</dbReference>
<sequence>MDMNTRGDARFVLLYPSSGYPERHTVGEWLERVGGGEGCWSLREKVLPGEDPWSSEVGMRL</sequence>
<accession>A0A166BIA2</accession>
<proteinExistence type="predicted"/>
<protein>
    <submittedName>
        <fullName evidence="1">Uncharacterized protein</fullName>
    </submittedName>
</protein>
<reference evidence="1" key="1">
    <citation type="journal article" date="2016" name="Mol. Biol. Evol.">
        <title>Comparative Genomics of Early-Diverging Mushroom-Forming Fungi Provides Insights into the Origins of Lignocellulose Decay Capabilities.</title>
        <authorList>
            <person name="Nagy L.G."/>
            <person name="Riley R."/>
            <person name="Tritt A."/>
            <person name="Adam C."/>
            <person name="Daum C."/>
            <person name="Floudas D."/>
            <person name="Sun H."/>
            <person name="Yadav J.S."/>
            <person name="Pangilinan J."/>
            <person name="Larsson K.H."/>
            <person name="Matsuura K."/>
            <person name="Barry K."/>
            <person name="Labutti K."/>
            <person name="Kuo R."/>
            <person name="Ohm R.A."/>
            <person name="Bhattacharya S.S."/>
            <person name="Shirouzu T."/>
            <person name="Yoshinaga Y."/>
            <person name="Martin F.M."/>
            <person name="Grigoriev I.V."/>
            <person name="Hibbett D.S."/>
        </authorList>
    </citation>
    <scope>NUCLEOTIDE SEQUENCE [LARGE SCALE GENOMIC DNA]</scope>
    <source>
        <strain evidence="1">CBS 109695</strain>
    </source>
</reference>